<keyword evidence="8" id="KW-1185">Reference proteome</keyword>
<feature type="region of interest" description="Disordered" evidence="5">
    <location>
        <begin position="245"/>
        <end position="264"/>
    </location>
</feature>
<comment type="caution">
    <text evidence="7">The sequence shown here is derived from an EMBL/GenBank/DDBJ whole genome shotgun (WGS) entry which is preliminary data.</text>
</comment>
<evidence type="ECO:0000256" key="2">
    <source>
        <dbReference type="ARBA" id="ARBA00022741"/>
    </source>
</evidence>
<dbReference type="InterPro" id="IPR028350">
    <property type="entry name" value="DNAC/IstB-like"/>
</dbReference>
<dbReference type="InterPro" id="IPR020591">
    <property type="entry name" value="Chromosome_initiator_DnaA-like"/>
</dbReference>
<dbReference type="SMART" id="SM00382">
    <property type="entry name" value="AAA"/>
    <property type="match status" value="1"/>
</dbReference>
<dbReference type="PANTHER" id="PTHR30050">
    <property type="entry name" value="CHROMOSOMAL REPLICATION INITIATOR PROTEIN DNAA"/>
    <property type="match status" value="1"/>
</dbReference>
<keyword evidence="2" id="KW-0547">Nucleotide-binding</keyword>
<evidence type="ECO:0000313" key="8">
    <source>
        <dbReference type="Proteomes" id="UP000717534"/>
    </source>
</evidence>
<sequence length="264" mass="30255">MPHSSTLPVLLKQLKLSTMKALWESYLDKAKEQGWDPATYLTALCEEEVNQRYTRRITRFFKEAKLPPGKTMSSFDFNHIPDFDSGTIEAMSSDSSWVERSENLLFFGPSGTGKTHLAVAICNGLIEQGVRVRYYQATALVQELQRARAELQLEKTFARLDKYRVLILDDIGYVKKSDAETHVLFELIAHRYEAGSMIITANHPFSEWDKIFTDTMMTVAAIDRLVHHASIIEIQAESFRRKEAMGNKTIKRDERESSQPESKK</sequence>
<dbReference type="Proteomes" id="UP000717534">
    <property type="component" value="Unassembled WGS sequence"/>
</dbReference>
<accession>A0ABS3ATT8</accession>
<evidence type="ECO:0000256" key="3">
    <source>
        <dbReference type="ARBA" id="ARBA00022840"/>
    </source>
</evidence>
<dbReference type="PIRSF" id="PIRSF003073">
    <property type="entry name" value="DNAC_TnpB_IstB"/>
    <property type="match status" value="1"/>
</dbReference>
<proteinExistence type="inferred from homology"/>
<evidence type="ECO:0000259" key="6">
    <source>
        <dbReference type="SMART" id="SM00382"/>
    </source>
</evidence>
<evidence type="ECO:0000256" key="4">
    <source>
        <dbReference type="SAM" id="Coils"/>
    </source>
</evidence>
<dbReference type="InterPro" id="IPR027417">
    <property type="entry name" value="P-loop_NTPase"/>
</dbReference>
<feature type="domain" description="AAA+ ATPase" evidence="6">
    <location>
        <begin position="100"/>
        <end position="233"/>
    </location>
</feature>
<protein>
    <submittedName>
        <fullName evidence="7">IS21-like element helper ATPase IstB</fullName>
    </submittedName>
</protein>
<keyword evidence="4" id="KW-0175">Coiled coil</keyword>
<dbReference type="InterPro" id="IPR003593">
    <property type="entry name" value="AAA+_ATPase"/>
</dbReference>
<name>A0ABS3ATT8_9BACT</name>
<dbReference type="Gene3D" id="3.40.50.300">
    <property type="entry name" value="P-loop containing nucleotide triphosphate hydrolases"/>
    <property type="match status" value="1"/>
</dbReference>
<keyword evidence="3" id="KW-0067">ATP-binding</keyword>
<evidence type="ECO:0000313" key="7">
    <source>
        <dbReference type="EMBL" id="MBN4068511.1"/>
    </source>
</evidence>
<dbReference type="SUPFAM" id="SSF52540">
    <property type="entry name" value="P-loop containing nucleoside triphosphate hydrolases"/>
    <property type="match status" value="1"/>
</dbReference>
<dbReference type="InterPro" id="IPR002611">
    <property type="entry name" value="IstB_ATP-bd"/>
</dbReference>
<dbReference type="PANTHER" id="PTHR30050:SF4">
    <property type="entry name" value="ATP-BINDING PROTEIN RV3427C IN INSERTION SEQUENCE-RELATED"/>
    <property type="match status" value="1"/>
</dbReference>
<gene>
    <name evidence="7" type="primary">istB</name>
    <name evidence="7" type="ORF">JYU06_03200</name>
</gene>
<comment type="similarity">
    <text evidence="1">Belongs to the IS21/IS1162 putative ATP-binding protein family.</text>
</comment>
<feature type="coiled-coil region" evidence="4">
    <location>
        <begin position="134"/>
        <end position="161"/>
    </location>
</feature>
<evidence type="ECO:0000256" key="1">
    <source>
        <dbReference type="ARBA" id="ARBA00008059"/>
    </source>
</evidence>
<evidence type="ECO:0000256" key="5">
    <source>
        <dbReference type="SAM" id="MobiDB-lite"/>
    </source>
</evidence>
<dbReference type="NCBIfam" id="NF038214">
    <property type="entry name" value="IS21_help_AAA"/>
    <property type="match status" value="1"/>
</dbReference>
<dbReference type="PRINTS" id="PR00051">
    <property type="entry name" value="DNAA"/>
</dbReference>
<dbReference type="CDD" id="cd00009">
    <property type="entry name" value="AAA"/>
    <property type="match status" value="1"/>
</dbReference>
<organism evidence="7 8">
    <name type="scientific">Desulfotalea psychrophila</name>
    <dbReference type="NCBI Taxonomy" id="84980"/>
    <lineage>
        <taxon>Bacteria</taxon>
        <taxon>Pseudomonadati</taxon>
        <taxon>Thermodesulfobacteriota</taxon>
        <taxon>Desulfobulbia</taxon>
        <taxon>Desulfobulbales</taxon>
        <taxon>Desulfocapsaceae</taxon>
        <taxon>Desulfotalea</taxon>
    </lineage>
</organism>
<dbReference type="Pfam" id="PF01695">
    <property type="entry name" value="IstB_IS21"/>
    <property type="match status" value="1"/>
</dbReference>
<dbReference type="InterPro" id="IPR047661">
    <property type="entry name" value="IstB"/>
</dbReference>
<reference evidence="7 8" key="1">
    <citation type="submission" date="2021-02" db="EMBL/GenBank/DDBJ databases">
        <title>Activity-based single-cell genomes from oceanic crustal fluid captures similar information to metagenomic and metatranscriptomic surveys with orders of magnitude less sampling.</title>
        <authorList>
            <person name="D'Angelo T.S."/>
            <person name="Orcutt B.N."/>
        </authorList>
    </citation>
    <scope>NUCLEOTIDE SEQUENCE [LARGE SCALE GENOMIC DNA]</scope>
    <source>
        <strain evidence="7">AH-315-G02</strain>
    </source>
</reference>
<dbReference type="EMBL" id="JAFITO010000020">
    <property type="protein sequence ID" value="MBN4068511.1"/>
    <property type="molecule type" value="Genomic_DNA"/>
</dbReference>